<proteinExistence type="predicted"/>
<protein>
    <submittedName>
        <fullName evidence="2">Uncharacterized protein</fullName>
    </submittedName>
</protein>
<keyword evidence="3" id="KW-1185">Reference proteome</keyword>
<dbReference type="EMBL" id="KZ303499">
    <property type="protein sequence ID" value="PIA16573.1"/>
    <property type="molecule type" value="Genomic_DNA"/>
</dbReference>
<name>A0A2G5BC36_COERN</name>
<reference evidence="2 3" key="1">
    <citation type="journal article" date="2015" name="Genome Biol. Evol.">
        <title>Phylogenomic analyses indicate that early fungi evolved digesting cell walls of algal ancestors of land plants.</title>
        <authorList>
            <person name="Chang Y."/>
            <person name="Wang S."/>
            <person name="Sekimoto S."/>
            <person name="Aerts A.L."/>
            <person name="Choi C."/>
            <person name="Clum A."/>
            <person name="LaButti K.M."/>
            <person name="Lindquist E.A."/>
            <person name="Yee Ngan C."/>
            <person name="Ohm R.A."/>
            <person name="Salamov A.A."/>
            <person name="Grigoriev I.V."/>
            <person name="Spatafora J.W."/>
            <person name="Berbee M.L."/>
        </authorList>
    </citation>
    <scope>NUCLEOTIDE SEQUENCE [LARGE SCALE GENOMIC DNA]</scope>
    <source>
        <strain evidence="2 3">NRRL 1564</strain>
    </source>
</reference>
<gene>
    <name evidence="2" type="ORF">COEREDRAFT_97433</name>
</gene>
<dbReference type="PANTHER" id="PTHR37211:SF1">
    <property type="entry name" value="EXPRESSED PROTEIN"/>
    <property type="match status" value="1"/>
</dbReference>
<accession>A0A2G5BC36</accession>
<dbReference type="InterPro" id="IPR029063">
    <property type="entry name" value="SAM-dependent_MTases_sf"/>
</dbReference>
<evidence type="ECO:0000313" key="3">
    <source>
        <dbReference type="Proteomes" id="UP000242474"/>
    </source>
</evidence>
<dbReference type="Gene3D" id="2.20.25.110">
    <property type="entry name" value="S-adenosyl-L-methionine-dependent methyltransferases"/>
    <property type="match status" value="1"/>
</dbReference>
<feature type="compositionally biased region" description="Basic and acidic residues" evidence="1">
    <location>
        <begin position="1"/>
        <end position="25"/>
    </location>
</feature>
<feature type="region of interest" description="Disordered" evidence="1">
    <location>
        <begin position="1"/>
        <end position="51"/>
    </location>
</feature>
<dbReference type="OrthoDB" id="3342809at2759"/>
<dbReference type="Gene3D" id="3.40.50.150">
    <property type="entry name" value="Vaccinia Virus protein VP39"/>
    <property type="match status" value="1"/>
</dbReference>
<dbReference type="SUPFAM" id="SSF53335">
    <property type="entry name" value="S-adenosyl-L-methionine-dependent methyltransferases"/>
    <property type="match status" value="1"/>
</dbReference>
<dbReference type="CDD" id="cd02440">
    <property type="entry name" value="AdoMet_MTases"/>
    <property type="match status" value="1"/>
</dbReference>
<feature type="region of interest" description="Disordered" evidence="1">
    <location>
        <begin position="315"/>
        <end position="348"/>
    </location>
</feature>
<dbReference type="AlphaFoldDB" id="A0A2G5BC36"/>
<dbReference type="PANTHER" id="PTHR37211">
    <property type="entry name" value="EXPRESSED PROTEIN"/>
    <property type="match status" value="1"/>
</dbReference>
<feature type="compositionally biased region" description="Acidic residues" evidence="1">
    <location>
        <begin position="321"/>
        <end position="345"/>
    </location>
</feature>
<organism evidence="2 3">
    <name type="scientific">Coemansia reversa (strain ATCC 12441 / NRRL 1564)</name>
    <dbReference type="NCBI Taxonomy" id="763665"/>
    <lineage>
        <taxon>Eukaryota</taxon>
        <taxon>Fungi</taxon>
        <taxon>Fungi incertae sedis</taxon>
        <taxon>Zoopagomycota</taxon>
        <taxon>Kickxellomycotina</taxon>
        <taxon>Kickxellomycetes</taxon>
        <taxon>Kickxellales</taxon>
        <taxon>Kickxellaceae</taxon>
        <taxon>Coemansia</taxon>
    </lineage>
</organism>
<dbReference type="Proteomes" id="UP000242474">
    <property type="component" value="Unassembled WGS sequence"/>
</dbReference>
<evidence type="ECO:0000313" key="2">
    <source>
        <dbReference type="EMBL" id="PIA16573.1"/>
    </source>
</evidence>
<evidence type="ECO:0000256" key="1">
    <source>
        <dbReference type="SAM" id="MobiDB-lite"/>
    </source>
</evidence>
<feature type="compositionally biased region" description="Basic residues" evidence="1">
    <location>
        <begin position="37"/>
        <end position="49"/>
    </location>
</feature>
<sequence length="379" mass="43453">MAVDEERHSGPNRWLRRDATSEKPRSVPKSIQNNAGGHRKQKADKKRPKTMAEMADKHQLYMQAVQNPRKEVRNLDSIYRTLSARFLTDVDRLDDDGPLHCQRRGAMTLREDFCGTAVLCAEWVRARAVPDRRAYGVDIDSEVVDYAWKHVLCSSDYDNDSRARVICSDVMDVHARDTAPDSSAIMWIPRVDVIAAFNFSVCYFHQRSDLVRYLKHSLANLNDFGLLFCDLFGGSEITQPLVSRIRDLGSFKYLFRQHNYDLCTNTVQISLGFKMKDGSMLKDCFSYRFRLYSLCELKEAMLEAGFDHVSVWTSTKKNPEDESNSDDDDDSDETQDSEVEQEGGDFEAFTEMTSTTEMPYAFNSYIVGIKLPRIKSKCL</sequence>